<sequence>MKASNPPVVVYPPTETGGRCVRIDGTILGTAYSLRDLTAFIQSARLEGWDGLDVAGSALIEWRGGGRTHGNTEHE</sequence>
<name>A0A369UWY2_9ACTN</name>
<comment type="caution">
    <text evidence="1">The sequence shown here is derived from an EMBL/GenBank/DDBJ whole genome shotgun (WGS) entry which is preliminary data.</text>
</comment>
<gene>
    <name evidence="1" type="ORF">DVZ84_36990</name>
</gene>
<accession>A0A369UWY2</accession>
<reference evidence="1 2" key="1">
    <citation type="submission" date="2018-07" db="EMBL/GenBank/DDBJ databases">
        <title>Genome guided investigation of antibiotics producing actinomycetales strain isolated from a Macau mangrove ecosystem.</title>
        <authorList>
            <person name="Hu D."/>
        </authorList>
    </citation>
    <scope>NUCLEOTIDE SEQUENCE [LARGE SCALE GENOMIC DNA]</scope>
    <source>
        <strain evidence="1 2">2297</strain>
    </source>
</reference>
<evidence type="ECO:0000313" key="1">
    <source>
        <dbReference type="EMBL" id="RDD84110.1"/>
    </source>
</evidence>
<dbReference type="EMBL" id="QQBH01000051">
    <property type="protein sequence ID" value="RDD84110.1"/>
    <property type="molecule type" value="Genomic_DNA"/>
</dbReference>
<evidence type="ECO:0000313" key="2">
    <source>
        <dbReference type="Proteomes" id="UP000253742"/>
    </source>
</evidence>
<proteinExistence type="predicted"/>
<dbReference type="OrthoDB" id="4255520at2"/>
<dbReference type="AlphaFoldDB" id="A0A369UWY2"/>
<dbReference type="Proteomes" id="UP000253742">
    <property type="component" value="Unassembled WGS sequence"/>
</dbReference>
<protein>
    <submittedName>
        <fullName evidence="1">Uncharacterized protein</fullName>
    </submittedName>
</protein>
<organism evidence="1 2">
    <name type="scientific">Streptomyces parvulus</name>
    <dbReference type="NCBI Taxonomy" id="146923"/>
    <lineage>
        <taxon>Bacteria</taxon>
        <taxon>Bacillati</taxon>
        <taxon>Actinomycetota</taxon>
        <taxon>Actinomycetes</taxon>
        <taxon>Kitasatosporales</taxon>
        <taxon>Streptomycetaceae</taxon>
        <taxon>Streptomyces</taxon>
    </lineage>
</organism>